<dbReference type="eggNOG" id="COG2202">
    <property type="taxonomic scope" value="Bacteria"/>
</dbReference>
<dbReference type="SUPFAM" id="SSF55785">
    <property type="entry name" value="PYP-like sensor domain (PAS domain)"/>
    <property type="match status" value="5"/>
</dbReference>
<dbReference type="Pfam" id="PF13426">
    <property type="entry name" value="PAS_9"/>
    <property type="match status" value="4"/>
</dbReference>
<dbReference type="GO" id="GO:0003824">
    <property type="term" value="F:catalytic activity"/>
    <property type="evidence" value="ECO:0007669"/>
    <property type="project" value="UniProtKB-ARBA"/>
</dbReference>
<evidence type="ECO:0000259" key="2">
    <source>
        <dbReference type="PROSITE" id="PS50112"/>
    </source>
</evidence>
<dbReference type="Gene3D" id="3.30.70.270">
    <property type="match status" value="1"/>
</dbReference>
<dbReference type="InterPro" id="IPR000160">
    <property type="entry name" value="GGDEF_dom"/>
</dbReference>
<dbReference type="CDD" id="cd00130">
    <property type="entry name" value="PAS"/>
    <property type="match status" value="5"/>
</dbReference>
<keyword evidence="6" id="KW-1185">Reference proteome</keyword>
<dbReference type="InterPro" id="IPR043128">
    <property type="entry name" value="Rev_trsase/Diguanyl_cyclase"/>
</dbReference>
<dbReference type="NCBIfam" id="TIGR00229">
    <property type="entry name" value="sensory_box"/>
    <property type="match status" value="5"/>
</dbReference>
<dbReference type="eggNOG" id="COG3706">
    <property type="taxonomic scope" value="Bacteria"/>
</dbReference>
<dbReference type="PANTHER" id="PTHR44757">
    <property type="entry name" value="DIGUANYLATE CYCLASE DGCP"/>
    <property type="match status" value="1"/>
</dbReference>
<dbReference type="SMART" id="SM00267">
    <property type="entry name" value="GGDEF"/>
    <property type="match status" value="1"/>
</dbReference>
<dbReference type="InterPro" id="IPR000014">
    <property type="entry name" value="PAS"/>
</dbReference>
<feature type="domain" description="PAS" evidence="2">
    <location>
        <begin position="215"/>
        <end position="269"/>
    </location>
</feature>
<organism evidence="5 6">
    <name type="scientific">Solidesulfovibrio magneticus (strain ATCC 700980 / DSM 13731 / RS-1)</name>
    <name type="common">Desulfovibrio magneticus</name>
    <dbReference type="NCBI Taxonomy" id="573370"/>
    <lineage>
        <taxon>Bacteria</taxon>
        <taxon>Pseudomonadati</taxon>
        <taxon>Thermodesulfobacteriota</taxon>
        <taxon>Desulfovibrionia</taxon>
        <taxon>Desulfovibrionales</taxon>
        <taxon>Desulfovibrionaceae</taxon>
        <taxon>Solidesulfovibrio</taxon>
    </lineage>
</organism>
<dbReference type="InterPro" id="IPR000700">
    <property type="entry name" value="PAS-assoc_C"/>
</dbReference>
<dbReference type="AlphaFoldDB" id="C4XHP1"/>
<evidence type="ECO:0000259" key="3">
    <source>
        <dbReference type="PROSITE" id="PS50113"/>
    </source>
</evidence>
<gene>
    <name evidence="5" type="ordered locus">DMR_29240</name>
</gene>
<dbReference type="SMART" id="SM00091">
    <property type="entry name" value="PAS"/>
    <property type="match status" value="5"/>
</dbReference>
<dbReference type="Proteomes" id="UP000009071">
    <property type="component" value="Chromosome"/>
</dbReference>
<dbReference type="InterPro" id="IPR001610">
    <property type="entry name" value="PAC"/>
</dbReference>
<feature type="domain" description="GGDEF" evidence="4">
    <location>
        <begin position="739"/>
        <end position="872"/>
    </location>
</feature>
<accession>C4XHP1</accession>
<dbReference type="PROSITE" id="PS50887">
    <property type="entry name" value="GGDEF"/>
    <property type="match status" value="1"/>
</dbReference>
<feature type="domain" description="PAC" evidence="3">
    <location>
        <begin position="530"/>
        <end position="582"/>
    </location>
</feature>
<feature type="domain" description="PAC" evidence="3">
    <location>
        <begin position="163"/>
        <end position="214"/>
    </location>
</feature>
<dbReference type="InterPro" id="IPR029787">
    <property type="entry name" value="Nucleotide_cyclase"/>
</dbReference>
<dbReference type="NCBIfam" id="TIGR00254">
    <property type="entry name" value="GGDEF"/>
    <property type="match status" value="1"/>
</dbReference>
<evidence type="ECO:0000256" key="1">
    <source>
        <dbReference type="SAM" id="Coils"/>
    </source>
</evidence>
<dbReference type="Pfam" id="PF00989">
    <property type="entry name" value="PAS"/>
    <property type="match status" value="1"/>
</dbReference>
<dbReference type="Pfam" id="PF00990">
    <property type="entry name" value="GGDEF"/>
    <property type="match status" value="1"/>
</dbReference>
<dbReference type="InterPro" id="IPR035965">
    <property type="entry name" value="PAS-like_dom_sf"/>
</dbReference>
<dbReference type="SMART" id="SM00086">
    <property type="entry name" value="PAC"/>
    <property type="match status" value="5"/>
</dbReference>
<proteinExistence type="predicted"/>
<feature type="domain" description="PAS" evidence="2">
    <location>
        <begin position="104"/>
        <end position="140"/>
    </location>
</feature>
<feature type="domain" description="PAS" evidence="2">
    <location>
        <begin position="583"/>
        <end position="625"/>
    </location>
</feature>
<dbReference type="FunFam" id="3.30.70.270:FF:000001">
    <property type="entry name" value="Diguanylate cyclase domain protein"/>
    <property type="match status" value="1"/>
</dbReference>
<evidence type="ECO:0000259" key="4">
    <source>
        <dbReference type="PROSITE" id="PS50887"/>
    </source>
</evidence>
<dbReference type="STRING" id="573370.DMR_29240"/>
<dbReference type="Gene3D" id="3.30.450.20">
    <property type="entry name" value="PAS domain"/>
    <property type="match status" value="5"/>
</dbReference>
<dbReference type="SUPFAM" id="SSF55073">
    <property type="entry name" value="Nucleotide cyclase"/>
    <property type="match status" value="1"/>
</dbReference>
<dbReference type="PROSITE" id="PS50113">
    <property type="entry name" value="PAC"/>
    <property type="match status" value="4"/>
</dbReference>
<feature type="domain" description="PAS" evidence="2">
    <location>
        <begin position="456"/>
        <end position="497"/>
    </location>
</feature>
<dbReference type="GO" id="GO:0006355">
    <property type="term" value="P:regulation of DNA-templated transcription"/>
    <property type="evidence" value="ECO:0007669"/>
    <property type="project" value="InterPro"/>
</dbReference>
<feature type="domain" description="PAC" evidence="3">
    <location>
        <begin position="655"/>
        <end position="707"/>
    </location>
</feature>
<keyword evidence="1" id="KW-0175">Coiled coil</keyword>
<sequence>MHLLLYLIFFALLDKSGKLLAATFILLSQHQNQYALIGSSMQDVNLTYSEIEEELSVARRRVVELESKRASFSDAEINFLGAQCHIINSISWKNGIFNVPAFGILVVTKHRVITDVNSGLLEMLGYDKNDLIGNSVEMLHVNSDSFLKFGERYWSATAKQRIVSTEWPLKRKCGEVVWVKISGSALDAMDIGRGVVWVLFDVTDQKKAEIALGESEDSFRSFFESINDIAWVVSNDGKIVQVNHSVQEILGFSLQDILNMNVIDIHPENVRHEAVTIFADMLKGKRETCPLSLLKKDGSALPAETRIWKGRWKGQDCIFGISRDLTLEQEALQRFERLFNSNPAPMALSIMPSMKLIDVNNAFVEITRYQRDEVIGKTSDELNLFTSHDKYCDLLKILSKDGQIKNSEAQIYDKDGNVHEGIFYGEIIESQGQKFYLSVMVDITERKQIETSLQKLKNKYKNLIENSPIGIFESTPNGKYLAANPSLARIYGYDSAEDLINRVSSIESDIYVNESERTQTTDQLKNCCLYGLEQRRKRKDGTIAWVSLFMRSVRDKFGNINSYEGFVSDITDRKRAENELKESEEKFRLIVETSNQGIVAVNQYFEITYSNKIIQKLAGYSEKELHELHIDSIFLSCGEESFSRTIINATERSIPKLECRIRNKDGECFWVLFSSSPISRLDNSSGGAFIMITDISEQKNLELNLLMLATKDGLTGVSNRHHFMEISGALLSSATRYNTEFSVAIFDIDNFKMVNDTWGHSAGDMVLKKICTLATAEFRSSDIIGRLGGEEFAISMPETSLENAAAAVERFRTIVESTIFEYDEIPINITISSGVAACSKHTKAIDCLLKSADNFLYKAKRHGRNQTVTSINAKQETDYPDRWPLNSLKRRSS</sequence>
<dbReference type="EMBL" id="AP010904">
    <property type="protein sequence ID" value="BAH76415.1"/>
    <property type="molecule type" value="Genomic_DNA"/>
</dbReference>
<dbReference type="PANTHER" id="PTHR44757:SF2">
    <property type="entry name" value="BIOFILM ARCHITECTURE MAINTENANCE PROTEIN MBAA"/>
    <property type="match status" value="1"/>
</dbReference>
<feature type="coiled-coil region" evidence="1">
    <location>
        <begin position="41"/>
        <end position="68"/>
    </location>
</feature>
<dbReference type="CDD" id="cd01949">
    <property type="entry name" value="GGDEF"/>
    <property type="match status" value="1"/>
</dbReference>
<dbReference type="KEGG" id="dma:DMR_29240"/>
<dbReference type="InterPro" id="IPR052155">
    <property type="entry name" value="Biofilm_reg_signaling"/>
</dbReference>
<evidence type="ECO:0000313" key="6">
    <source>
        <dbReference type="Proteomes" id="UP000009071"/>
    </source>
</evidence>
<dbReference type="InterPro" id="IPR013767">
    <property type="entry name" value="PAS_fold"/>
</dbReference>
<protein>
    <submittedName>
        <fullName evidence="5">Signaling protein</fullName>
    </submittedName>
</protein>
<dbReference type="PROSITE" id="PS50112">
    <property type="entry name" value="PAS"/>
    <property type="match status" value="4"/>
</dbReference>
<reference evidence="5 6" key="1">
    <citation type="journal article" date="2009" name="Genome Res.">
        <title>Whole genome sequence of Desulfovibrio magneticus strain RS-1 revealed common gene clusters in magnetotactic bacteria.</title>
        <authorList>
            <person name="Nakazawa H."/>
            <person name="Arakaki A."/>
            <person name="Narita-Yamada S."/>
            <person name="Yashiro I."/>
            <person name="Jinno K."/>
            <person name="Aoki N."/>
            <person name="Tsuruyama A."/>
            <person name="Okamura Y."/>
            <person name="Tanikawa S."/>
            <person name="Fujita N."/>
            <person name="Takeyama H."/>
            <person name="Matsunaga T."/>
        </authorList>
    </citation>
    <scope>NUCLEOTIDE SEQUENCE [LARGE SCALE GENOMIC DNA]</scope>
    <source>
        <strain evidence="6">ATCC 700980 / DSM 13731 / RS-1</strain>
    </source>
</reference>
<feature type="domain" description="PAC" evidence="3">
    <location>
        <begin position="405"/>
        <end position="455"/>
    </location>
</feature>
<name>C4XHP1_SOLM1</name>
<evidence type="ECO:0000313" key="5">
    <source>
        <dbReference type="EMBL" id="BAH76415.1"/>
    </source>
</evidence>
<dbReference type="HOGENOM" id="CLU_015348_0_0_7"/>